<dbReference type="Proteomes" id="UP001489719">
    <property type="component" value="Unassembled WGS sequence"/>
</dbReference>
<evidence type="ECO:0000313" key="1">
    <source>
        <dbReference type="EMBL" id="KAK9321394.1"/>
    </source>
</evidence>
<gene>
    <name evidence="1" type="ORF">V1517DRAFT_368436</name>
</gene>
<sequence>MRIIILPLSTASRLIIAQRTSSHALPPRFDDRLAQRAHNMWTSWESSTTWWKIKVTKWGNAAMDRIPYDEWSLKGVPRPPVGLLPTRPKKWWEFWKRNDDLRDREFLMQTKRVPLVYPPGLIKEHEAAEFVRQLAEKSLPYHFKYMVLSLVGAPLTLPVALIPLIPNIPGFYLLYRAWSHWKAWEGAKALKRIVDENKFVLEPNHVIEAVYRSEAPMIVDLPGISNGEKILLEDSQVATLAKAMDAEEVQAELHRALAQVRIRMKKEAQQKMKEEDKREKEDLK</sequence>
<comment type="caution">
    <text evidence="1">The sequence shown here is derived from an EMBL/GenBank/DDBJ whole genome shotgun (WGS) entry which is preliminary data.</text>
</comment>
<accession>A0ACC3TJM2</accession>
<organism evidence="1 2">
    <name type="scientific">Lipomyces orientalis</name>
    <dbReference type="NCBI Taxonomy" id="1233043"/>
    <lineage>
        <taxon>Eukaryota</taxon>
        <taxon>Fungi</taxon>
        <taxon>Dikarya</taxon>
        <taxon>Ascomycota</taxon>
        <taxon>Saccharomycotina</taxon>
        <taxon>Lipomycetes</taxon>
        <taxon>Lipomycetales</taxon>
        <taxon>Lipomycetaceae</taxon>
        <taxon>Lipomyces</taxon>
    </lineage>
</organism>
<evidence type="ECO:0000313" key="2">
    <source>
        <dbReference type="Proteomes" id="UP001489719"/>
    </source>
</evidence>
<dbReference type="EMBL" id="MU970099">
    <property type="protein sequence ID" value="KAK9321394.1"/>
    <property type="molecule type" value="Genomic_DNA"/>
</dbReference>
<keyword evidence="2" id="KW-1185">Reference proteome</keyword>
<proteinExistence type="predicted"/>
<reference evidence="2" key="1">
    <citation type="journal article" date="2024" name="Front. Bioeng. Biotechnol.">
        <title>Genome-scale model development and genomic sequencing of the oleaginous clade Lipomyces.</title>
        <authorList>
            <person name="Czajka J.J."/>
            <person name="Han Y."/>
            <person name="Kim J."/>
            <person name="Mondo S.J."/>
            <person name="Hofstad B.A."/>
            <person name="Robles A."/>
            <person name="Haridas S."/>
            <person name="Riley R."/>
            <person name="LaButti K."/>
            <person name="Pangilinan J."/>
            <person name="Andreopoulos W."/>
            <person name="Lipzen A."/>
            <person name="Yan J."/>
            <person name="Wang M."/>
            <person name="Ng V."/>
            <person name="Grigoriev I.V."/>
            <person name="Spatafora J.W."/>
            <person name="Magnuson J.K."/>
            <person name="Baker S.E."/>
            <person name="Pomraning K.R."/>
        </authorList>
    </citation>
    <scope>NUCLEOTIDE SEQUENCE [LARGE SCALE GENOMIC DNA]</scope>
    <source>
        <strain evidence="2">CBS 10300</strain>
    </source>
</reference>
<protein>
    <submittedName>
        <fullName evidence="1">Mitochondrial K+-H+ exchange-related-domain-containing protein</fullName>
    </submittedName>
</protein>
<name>A0ACC3TJM2_9ASCO</name>